<keyword evidence="1" id="KW-0645">Protease</keyword>
<accession>A0A4P6YUD0</accession>
<feature type="active site" description="Acyl-thioester intermediate" evidence="4">
    <location>
        <position position="203"/>
    </location>
</feature>
<dbReference type="Gene3D" id="2.40.260.10">
    <property type="entry name" value="Sortase"/>
    <property type="match status" value="1"/>
</dbReference>
<dbReference type="OrthoDB" id="1648028at2"/>
<feature type="transmembrane region" description="Helical" evidence="5">
    <location>
        <begin position="245"/>
        <end position="267"/>
    </location>
</feature>
<feature type="active site" description="Proton donor/acceptor" evidence="4">
    <location>
        <position position="141"/>
    </location>
</feature>
<evidence type="ECO:0000256" key="4">
    <source>
        <dbReference type="PIRSR" id="PIRSR605754-1"/>
    </source>
</evidence>
<feature type="transmembrane region" description="Helical" evidence="5">
    <location>
        <begin position="21"/>
        <end position="46"/>
    </location>
</feature>
<name>A0A4P6YUD0_9LACO</name>
<keyword evidence="5" id="KW-0472">Membrane</keyword>
<keyword evidence="5" id="KW-1133">Transmembrane helix</keyword>
<evidence type="ECO:0000256" key="3">
    <source>
        <dbReference type="ARBA" id="ARBA00022807"/>
    </source>
</evidence>
<reference evidence="7" key="1">
    <citation type="submission" date="2019-03" db="EMBL/GenBank/DDBJ databases">
        <title>Weissella sp. 26KH-42 Genome sequencing.</title>
        <authorList>
            <person name="Heo J."/>
            <person name="Kim S.-J."/>
            <person name="Kim J.-S."/>
            <person name="Hong S.-B."/>
            <person name="Kwon S.-W."/>
        </authorList>
    </citation>
    <scope>NUCLEOTIDE SEQUENCE [LARGE SCALE GENOMIC DNA]</scope>
    <source>
        <strain evidence="7">26KH-42</strain>
    </source>
</reference>
<dbReference type="EMBL" id="CP037940">
    <property type="protein sequence ID" value="QBO36378.1"/>
    <property type="molecule type" value="Genomic_DNA"/>
</dbReference>
<dbReference type="InterPro" id="IPR023365">
    <property type="entry name" value="Sortase_dom-sf"/>
</dbReference>
<evidence type="ECO:0000313" key="6">
    <source>
        <dbReference type="EMBL" id="QBO36378.1"/>
    </source>
</evidence>
<keyword evidence="2" id="KW-0378">Hydrolase</keyword>
<dbReference type="GO" id="GO:0008234">
    <property type="term" value="F:cysteine-type peptidase activity"/>
    <property type="evidence" value="ECO:0007669"/>
    <property type="project" value="UniProtKB-KW"/>
</dbReference>
<proteinExistence type="predicted"/>
<dbReference type="GO" id="GO:0006508">
    <property type="term" value="P:proteolysis"/>
    <property type="evidence" value="ECO:0007669"/>
    <property type="project" value="UniProtKB-KW"/>
</dbReference>
<keyword evidence="7" id="KW-1185">Reference proteome</keyword>
<keyword evidence="5" id="KW-0812">Transmembrane</keyword>
<keyword evidence="3" id="KW-0788">Thiol protease</keyword>
<organism evidence="6 7">
    <name type="scientific">Periweissella cryptocerci</name>
    <dbReference type="NCBI Taxonomy" id="2506420"/>
    <lineage>
        <taxon>Bacteria</taxon>
        <taxon>Bacillati</taxon>
        <taxon>Bacillota</taxon>
        <taxon>Bacilli</taxon>
        <taxon>Lactobacillales</taxon>
        <taxon>Lactobacillaceae</taxon>
        <taxon>Periweissella</taxon>
    </lineage>
</organism>
<dbReference type="InterPro" id="IPR005754">
    <property type="entry name" value="Sortase"/>
</dbReference>
<dbReference type="KEGG" id="wei:EQG49_07830"/>
<gene>
    <name evidence="6" type="ORF">EQG49_07830</name>
</gene>
<protein>
    <submittedName>
        <fullName evidence="6">Class A sortase</fullName>
    </submittedName>
</protein>
<dbReference type="InterPro" id="IPR042007">
    <property type="entry name" value="Sortase_A"/>
</dbReference>
<dbReference type="Pfam" id="PF04203">
    <property type="entry name" value="Sortase"/>
    <property type="match status" value="1"/>
</dbReference>
<dbReference type="AlphaFoldDB" id="A0A4P6YUD0"/>
<dbReference type="Proteomes" id="UP000292886">
    <property type="component" value="Chromosome"/>
</dbReference>
<dbReference type="CDD" id="cd06165">
    <property type="entry name" value="Sortase_A"/>
    <property type="match status" value="1"/>
</dbReference>
<sequence length="270" mass="30303">MQRSYEEELSMRRNKNKRNKFYIVISLLTLLGIVLIFSSQILNLFVDVRSRKISEEMPIVKTVQTKPVKYDFASVREYSLQNSLSKVDTKKVDKMGQIIIPSVGVNIPIVNGTSNEALLLGAGTLKPNQQMGKRNFAVVGHNVHDKKTLFAPVENIEKNAKIYLTDKKQVWQYKVNKITIVNPDKVSVINDQGNKKMVTLVLCTSDSLRRIIVQGDLVKTNKQNVEQQVAQVTKSSTSTYLNVNWLSFAILGAALLVALTAVVVSLVRKN</sequence>
<dbReference type="SUPFAM" id="SSF63817">
    <property type="entry name" value="Sortase"/>
    <property type="match status" value="1"/>
</dbReference>
<dbReference type="NCBIfam" id="TIGR01076">
    <property type="entry name" value="sortase_fam"/>
    <property type="match status" value="1"/>
</dbReference>
<evidence type="ECO:0000256" key="2">
    <source>
        <dbReference type="ARBA" id="ARBA00022801"/>
    </source>
</evidence>
<evidence type="ECO:0000256" key="5">
    <source>
        <dbReference type="SAM" id="Phobius"/>
    </source>
</evidence>
<evidence type="ECO:0000256" key="1">
    <source>
        <dbReference type="ARBA" id="ARBA00022670"/>
    </source>
</evidence>
<evidence type="ECO:0000313" key="7">
    <source>
        <dbReference type="Proteomes" id="UP000292886"/>
    </source>
</evidence>